<reference evidence="2 3" key="1">
    <citation type="submission" date="2023-07" db="EMBL/GenBank/DDBJ databases">
        <title>Genomic Encyclopedia of Type Strains, Phase IV (KMG-IV): sequencing the most valuable type-strain genomes for metagenomic binning, comparative biology and taxonomic classification.</title>
        <authorList>
            <person name="Goeker M."/>
        </authorList>
    </citation>
    <scope>NUCLEOTIDE SEQUENCE [LARGE SCALE GENOMIC DNA]</scope>
    <source>
        <strain evidence="2 3">DSM 9768</strain>
    </source>
</reference>
<evidence type="ECO:0000313" key="2">
    <source>
        <dbReference type="EMBL" id="MDQ0257983.1"/>
    </source>
</evidence>
<accession>A0ABU0A3B8</accession>
<dbReference type="EMBL" id="JAUSUG010000039">
    <property type="protein sequence ID" value="MDQ0257983.1"/>
    <property type="molecule type" value="Genomic_DNA"/>
</dbReference>
<comment type="caution">
    <text evidence="2">The sequence shown here is derived from an EMBL/GenBank/DDBJ whole genome shotgun (WGS) entry which is preliminary data.</text>
</comment>
<feature type="transmembrane region" description="Helical" evidence="1">
    <location>
        <begin position="59"/>
        <end position="80"/>
    </location>
</feature>
<keyword evidence="1" id="KW-0812">Transmembrane</keyword>
<organism evidence="2 3">
    <name type="scientific">Evansella vedderi</name>
    <dbReference type="NCBI Taxonomy" id="38282"/>
    <lineage>
        <taxon>Bacteria</taxon>
        <taxon>Bacillati</taxon>
        <taxon>Bacillota</taxon>
        <taxon>Bacilli</taxon>
        <taxon>Bacillales</taxon>
        <taxon>Bacillaceae</taxon>
        <taxon>Evansella</taxon>
    </lineage>
</organism>
<keyword evidence="1" id="KW-1133">Transmembrane helix</keyword>
<evidence type="ECO:0000256" key="1">
    <source>
        <dbReference type="SAM" id="Phobius"/>
    </source>
</evidence>
<evidence type="ECO:0000313" key="3">
    <source>
        <dbReference type="Proteomes" id="UP001230005"/>
    </source>
</evidence>
<gene>
    <name evidence="2" type="ORF">J2S74_005446</name>
</gene>
<name>A0ABU0A3B8_9BACI</name>
<dbReference type="Proteomes" id="UP001230005">
    <property type="component" value="Unassembled WGS sequence"/>
</dbReference>
<protein>
    <submittedName>
        <fullName evidence="2">Uncharacterized protein</fullName>
    </submittedName>
</protein>
<dbReference type="RefSeq" id="WP_307332561.1">
    <property type="nucleotide sequence ID" value="NZ_JAUSUG010000039.1"/>
</dbReference>
<keyword evidence="3" id="KW-1185">Reference proteome</keyword>
<sequence>MDRDPLEKEPHLRKNLDEYHVDIPDFPMKRKKGERLLHFLASPTKDPFERMIVTTNGVLLLKVVPLMAAAVLTFLPLLFYL</sequence>
<keyword evidence="1" id="KW-0472">Membrane</keyword>
<proteinExistence type="predicted"/>